<evidence type="ECO:0000313" key="8">
    <source>
        <dbReference type="Proteomes" id="UP000002457"/>
    </source>
</evidence>
<gene>
    <name evidence="7" type="ordered locus">Mpal_1323</name>
</gene>
<dbReference type="SMART" id="SM00729">
    <property type="entry name" value="Elp3"/>
    <property type="match status" value="1"/>
</dbReference>
<keyword evidence="5" id="KW-0411">Iron-sulfur</keyword>
<dbReference type="SFLD" id="SFLDS00029">
    <property type="entry name" value="Radical_SAM"/>
    <property type="match status" value="1"/>
</dbReference>
<keyword evidence="2" id="KW-0949">S-adenosyl-L-methionine</keyword>
<dbReference type="InterPro" id="IPR058240">
    <property type="entry name" value="rSAM_sf"/>
</dbReference>
<dbReference type="GO" id="GO:0046872">
    <property type="term" value="F:metal ion binding"/>
    <property type="evidence" value="ECO:0007669"/>
    <property type="project" value="UniProtKB-KW"/>
</dbReference>
<dbReference type="AlphaFoldDB" id="B8GHQ1"/>
<keyword evidence="3" id="KW-0479">Metal-binding</keyword>
<keyword evidence="4" id="KW-0408">Iron</keyword>
<dbReference type="KEGG" id="mpl:Mpal_1323"/>
<proteinExistence type="predicted"/>
<evidence type="ECO:0000256" key="2">
    <source>
        <dbReference type="ARBA" id="ARBA00022691"/>
    </source>
</evidence>
<dbReference type="Proteomes" id="UP000002457">
    <property type="component" value="Chromosome"/>
</dbReference>
<name>B8GHQ1_METPE</name>
<dbReference type="SUPFAM" id="SSF102114">
    <property type="entry name" value="Radical SAM enzymes"/>
    <property type="match status" value="1"/>
</dbReference>
<dbReference type="Pfam" id="PF04055">
    <property type="entry name" value="Radical_SAM"/>
    <property type="match status" value="1"/>
</dbReference>
<dbReference type="HOGENOM" id="CLU_042889_0_0_2"/>
<dbReference type="eggNOG" id="arCOG01356">
    <property type="taxonomic scope" value="Archaea"/>
</dbReference>
<dbReference type="InterPro" id="IPR006638">
    <property type="entry name" value="Elp3/MiaA/NifB-like_rSAM"/>
</dbReference>
<dbReference type="PROSITE" id="PS51918">
    <property type="entry name" value="RADICAL_SAM"/>
    <property type="match status" value="1"/>
</dbReference>
<organism evidence="7 8">
    <name type="scientific">Methanosphaerula palustris (strain ATCC BAA-1556 / DSM 19958 / E1-9c)</name>
    <dbReference type="NCBI Taxonomy" id="521011"/>
    <lineage>
        <taxon>Archaea</taxon>
        <taxon>Methanobacteriati</taxon>
        <taxon>Methanobacteriota</taxon>
        <taxon>Stenosarchaea group</taxon>
        <taxon>Methanomicrobia</taxon>
        <taxon>Methanomicrobiales</taxon>
        <taxon>Methanoregulaceae</taxon>
        <taxon>Methanosphaerula</taxon>
    </lineage>
</organism>
<dbReference type="EMBL" id="CP001338">
    <property type="protein sequence ID" value="ACL16656.1"/>
    <property type="molecule type" value="Genomic_DNA"/>
</dbReference>
<dbReference type="InterPro" id="IPR051198">
    <property type="entry name" value="BchE-like"/>
</dbReference>
<evidence type="ECO:0000259" key="6">
    <source>
        <dbReference type="PROSITE" id="PS51918"/>
    </source>
</evidence>
<accession>B8GHQ1</accession>
<dbReference type="InterPro" id="IPR023404">
    <property type="entry name" value="rSAM_horseshoe"/>
</dbReference>
<dbReference type="RefSeq" id="WP_012617975.1">
    <property type="nucleotide sequence ID" value="NC_011832.1"/>
</dbReference>
<dbReference type="GO" id="GO:0003824">
    <property type="term" value="F:catalytic activity"/>
    <property type="evidence" value="ECO:0007669"/>
    <property type="project" value="InterPro"/>
</dbReference>
<evidence type="ECO:0000256" key="4">
    <source>
        <dbReference type="ARBA" id="ARBA00023004"/>
    </source>
</evidence>
<dbReference type="Gene3D" id="3.40.50.280">
    <property type="entry name" value="Cobalamin-binding domain"/>
    <property type="match status" value="1"/>
</dbReference>
<dbReference type="CDD" id="cd01335">
    <property type="entry name" value="Radical_SAM"/>
    <property type="match status" value="1"/>
</dbReference>
<dbReference type="STRING" id="521011.Mpal_1323"/>
<protein>
    <submittedName>
        <fullName evidence="7">Radical SAM domain protein</fullName>
    </submittedName>
</protein>
<evidence type="ECO:0000256" key="5">
    <source>
        <dbReference type="ARBA" id="ARBA00023014"/>
    </source>
</evidence>
<dbReference type="PANTHER" id="PTHR43409:SF17">
    <property type="entry name" value="METHYLTHIOTRANSFERASE MJ0865-RELATED"/>
    <property type="match status" value="1"/>
</dbReference>
<reference evidence="7 8" key="1">
    <citation type="journal article" date="2015" name="Genome Announc.">
        <title>Complete Genome Sequence of Methanosphaerula palustris E1-9CT, a Hydrogenotrophic Methanogen Isolated from a Minerotrophic Fen Peatland.</title>
        <authorList>
            <person name="Cadillo-Quiroz H."/>
            <person name="Browne P."/>
            <person name="Kyrpides N."/>
            <person name="Woyke T."/>
            <person name="Goodwin L."/>
            <person name="Detter C."/>
            <person name="Yavitt J.B."/>
            <person name="Zinder S.H."/>
        </authorList>
    </citation>
    <scope>NUCLEOTIDE SEQUENCE [LARGE SCALE GENOMIC DNA]</scope>
    <source>
        <strain evidence="8">ATCC BAA-1556 / DSM 19958 / E1-9c</strain>
    </source>
</reference>
<dbReference type="OrthoDB" id="2305at2157"/>
<dbReference type="GeneID" id="7271184"/>
<comment type="cofactor">
    <cofactor evidence="1">
        <name>[4Fe-4S] cluster</name>
        <dbReference type="ChEBI" id="CHEBI:49883"/>
    </cofactor>
</comment>
<dbReference type="InterPro" id="IPR023980">
    <property type="entry name" value="CHP04013_B12-bd/rSAM"/>
</dbReference>
<dbReference type="Gene3D" id="3.80.30.20">
    <property type="entry name" value="tm_1862 like domain"/>
    <property type="match status" value="1"/>
</dbReference>
<evidence type="ECO:0000313" key="7">
    <source>
        <dbReference type="EMBL" id="ACL16656.1"/>
    </source>
</evidence>
<dbReference type="PANTHER" id="PTHR43409">
    <property type="entry name" value="ANAEROBIC MAGNESIUM-PROTOPORPHYRIN IX MONOMETHYL ESTER CYCLASE-RELATED"/>
    <property type="match status" value="1"/>
</dbReference>
<keyword evidence="8" id="KW-1185">Reference proteome</keyword>
<dbReference type="GO" id="GO:0051536">
    <property type="term" value="F:iron-sulfur cluster binding"/>
    <property type="evidence" value="ECO:0007669"/>
    <property type="project" value="UniProtKB-KW"/>
</dbReference>
<dbReference type="SFLD" id="SFLDG01082">
    <property type="entry name" value="B12-binding_domain_containing"/>
    <property type="match status" value="1"/>
</dbReference>
<evidence type="ECO:0000256" key="1">
    <source>
        <dbReference type="ARBA" id="ARBA00001966"/>
    </source>
</evidence>
<dbReference type="NCBIfam" id="TIGR04013">
    <property type="entry name" value="B12_SAM_MJ_1487"/>
    <property type="match status" value="1"/>
</dbReference>
<dbReference type="InterPro" id="IPR007197">
    <property type="entry name" value="rSAM"/>
</dbReference>
<evidence type="ECO:0000256" key="3">
    <source>
        <dbReference type="ARBA" id="ARBA00022723"/>
    </source>
</evidence>
<feature type="domain" description="Radical SAM core" evidence="6">
    <location>
        <begin position="131"/>
        <end position="359"/>
    </location>
</feature>
<sequence>MQVHWRRIQAARNTYAILAAACEQAGFTMDLVDRPIPDVTCYSLNSLSAPALKEEIRTAPCITIAGGPYATACYQEAATWADYVVVGEGEHTLPSLLAAIEEGDGRIPSGVATSDEYTPARSSVVLDAFPPFSQVKGYIEISRGCPHRCGYCQTPQIFGHCMRHRSIEAVVRAAERCRDVRCVTPNALAYGSDGIHPRLDKVEHLLRRLSGAVYIGTFPSEVRPEFITPEALDLICTYCSNTRLHFGAQSGSDRVLTALGRGHTVSAVEEAVDLCREAGITPVVDMIVGLPCDDDESERATGKLIRWVADRGIVHAHQFMPLPATRLANSAPRPLLPETVHMLGHLSLTGKLTGSWRIRH</sequence>